<sequence length="129" mass="13968">MSDNTSMESGWANSRSSGRSSSAPPHSCSMPSSIEVAAPPIYQDPSLGCEGLQTLQTHLDWHTGFTTSASLLSAILEHRQAFITSPHDHKTCSKALTQLAFTLEQRKSEGDADTAVALRYESWLVSGWS</sequence>
<dbReference type="Proteomes" id="UP000305948">
    <property type="component" value="Unassembled WGS sequence"/>
</dbReference>
<feature type="region of interest" description="Disordered" evidence="1">
    <location>
        <begin position="1"/>
        <end position="33"/>
    </location>
</feature>
<name>A0A5C3N9E6_9AGAM</name>
<dbReference type="OrthoDB" id="2651020at2759"/>
<evidence type="ECO:0000313" key="3">
    <source>
        <dbReference type="Proteomes" id="UP000305948"/>
    </source>
</evidence>
<dbReference type="EMBL" id="ML213507">
    <property type="protein sequence ID" value="TFK53695.1"/>
    <property type="molecule type" value="Genomic_DNA"/>
</dbReference>
<reference evidence="2 3" key="1">
    <citation type="journal article" date="2019" name="Nat. Ecol. Evol.">
        <title>Megaphylogeny resolves global patterns of mushroom evolution.</title>
        <authorList>
            <person name="Varga T."/>
            <person name="Krizsan K."/>
            <person name="Foldi C."/>
            <person name="Dima B."/>
            <person name="Sanchez-Garcia M."/>
            <person name="Sanchez-Ramirez S."/>
            <person name="Szollosi G.J."/>
            <person name="Szarkandi J.G."/>
            <person name="Papp V."/>
            <person name="Albert L."/>
            <person name="Andreopoulos W."/>
            <person name="Angelini C."/>
            <person name="Antonin V."/>
            <person name="Barry K.W."/>
            <person name="Bougher N.L."/>
            <person name="Buchanan P."/>
            <person name="Buyck B."/>
            <person name="Bense V."/>
            <person name="Catcheside P."/>
            <person name="Chovatia M."/>
            <person name="Cooper J."/>
            <person name="Damon W."/>
            <person name="Desjardin D."/>
            <person name="Finy P."/>
            <person name="Geml J."/>
            <person name="Haridas S."/>
            <person name="Hughes K."/>
            <person name="Justo A."/>
            <person name="Karasinski D."/>
            <person name="Kautmanova I."/>
            <person name="Kiss B."/>
            <person name="Kocsube S."/>
            <person name="Kotiranta H."/>
            <person name="LaButti K.M."/>
            <person name="Lechner B.E."/>
            <person name="Liimatainen K."/>
            <person name="Lipzen A."/>
            <person name="Lukacs Z."/>
            <person name="Mihaltcheva S."/>
            <person name="Morgado L.N."/>
            <person name="Niskanen T."/>
            <person name="Noordeloos M.E."/>
            <person name="Ohm R.A."/>
            <person name="Ortiz-Santana B."/>
            <person name="Ovrebo C."/>
            <person name="Racz N."/>
            <person name="Riley R."/>
            <person name="Savchenko A."/>
            <person name="Shiryaev A."/>
            <person name="Soop K."/>
            <person name="Spirin V."/>
            <person name="Szebenyi C."/>
            <person name="Tomsovsky M."/>
            <person name="Tulloss R.E."/>
            <person name="Uehling J."/>
            <person name="Grigoriev I.V."/>
            <person name="Vagvolgyi C."/>
            <person name="Papp T."/>
            <person name="Martin F.M."/>
            <person name="Miettinen O."/>
            <person name="Hibbett D.S."/>
            <person name="Nagy L.G."/>
        </authorList>
    </citation>
    <scope>NUCLEOTIDE SEQUENCE [LARGE SCALE GENOMIC DNA]</scope>
    <source>
        <strain evidence="2 3">OMC1185</strain>
    </source>
</reference>
<organism evidence="2 3">
    <name type="scientific">Heliocybe sulcata</name>
    <dbReference type="NCBI Taxonomy" id="5364"/>
    <lineage>
        <taxon>Eukaryota</taxon>
        <taxon>Fungi</taxon>
        <taxon>Dikarya</taxon>
        <taxon>Basidiomycota</taxon>
        <taxon>Agaricomycotina</taxon>
        <taxon>Agaricomycetes</taxon>
        <taxon>Gloeophyllales</taxon>
        <taxon>Gloeophyllaceae</taxon>
        <taxon>Heliocybe</taxon>
    </lineage>
</organism>
<proteinExistence type="predicted"/>
<evidence type="ECO:0000256" key="1">
    <source>
        <dbReference type="SAM" id="MobiDB-lite"/>
    </source>
</evidence>
<gene>
    <name evidence="2" type="ORF">OE88DRAFT_1655948</name>
</gene>
<keyword evidence="3" id="KW-1185">Reference proteome</keyword>
<accession>A0A5C3N9E6</accession>
<protein>
    <submittedName>
        <fullName evidence="2">Uncharacterized protein</fullName>
    </submittedName>
</protein>
<evidence type="ECO:0000313" key="2">
    <source>
        <dbReference type="EMBL" id="TFK53695.1"/>
    </source>
</evidence>
<dbReference type="AlphaFoldDB" id="A0A5C3N9E6"/>
<feature type="compositionally biased region" description="Low complexity" evidence="1">
    <location>
        <begin position="9"/>
        <end position="33"/>
    </location>
</feature>